<feature type="region of interest" description="Disordered" evidence="1">
    <location>
        <begin position="1"/>
        <end position="152"/>
    </location>
</feature>
<feature type="compositionally biased region" description="Basic and acidic residues" evidence="1">
    <location>
        <begin position="101"/>
        <end position="123"/>
    </location>
</feature>
<feature type="region of interest" description="Disordered" evidence="1">
    <location>
        <begin position="500"/>
        <end position="540"/>
    </location>
</feature>
<evidence type="ECO:0000256" key="1">
    <source>
        <dbReference type="SAM" id="MobiDB-lite"/>
    </source>
</evidence>
<dbReference type="EMBL" id="SWKV01000138">
    <property type="protein sequence ID" value="KAF3031537.1"/>
    <property type="molecule type" value="Genomic_DNA"/>
</dbReference>
<feature type="region of interest" description="Disordered" evidence="1">
    <location>
        <begin position="730"/>
        <end position="765"/>
    </location>
</feature>
<dbReference type="AlphaFoldDB" id="A0A9P4WG81"/>
<reference evidence="2" key="1">
    <citation type="submission" date="2019-04" db="EMBL/GenBank/DDBJ databases">
        <title>Sequencing of skin fungus with MAO and IRED activity.</title>
        <authorList>
            <person name="Marsaioli A.J."/>
            <person name="Bonatto J.M.C."/>
            <person name="Reis Junior O."/>
        </authorList>
    </citation>
    <scope>NUCLEOTIDE SEQUENCE</scope>
    <source>
        <strain evidence="2">28M1</strain>
    </source>
</reference>
<evidence type="ECO:0000313" key="2">
    <source>
        <dbReference type="EMBL" id="KAF3031537.1"/>
    </source>
</evidence>
<protein>
    <submittedName>
        <fullName evidence="2">Uncharacterized protein</fullName>
    </submittedName>
</protein>
<gene>
    <name evidence="2" type="ORF">E8E12_001458</name>
</gene>
<organism evidence="2 3">
    <name type="scientific">Didymella heteroderae</name>
    <dbReference type="NCBI Taxonomy" id="1769908"/>
    <lineage>
        <taxon>Eukaryota</taxon>
        <taxon>Fungi</taxon>
        <taxon>Dikarya</taxon>
        <taxon>Ascomycota</taxon>
        <taxon>Pezizomycotina</taxon>
        <taxon>Dothideomycetes</taxon>
        <taxon>Pleosporomycetidae</taxon>
        <taxon>Pleosporales</taxon>
        <taxon>Pleosporineae</taxon>
        <taxon>Didymellaceae</taxon>
        <taxon>Didymella</taxon>
    </lineage>
</organism>
<dbReference type="Proteomes" id="UP000758155">
    <property type="component" value="Unassembled WGS sequence"/>
</dbReference>
<sequence length="786" mass="88211">MPTAVQSAVSLPPQSISGGTTRVQGKKGKERLQIGDKNDPDGNESEATVKEEHGRAKAKAPRRIEGLGVEEVMSDASSIGEDNAISESELSSSNESDSETTQDKQDAEKQERRAKRDSVDKRQAVAVANEGFANYTSQRGERASPEKRPEPVEREWRRLYPLIKQQWKKGGTSLSGQRAESFKKANERIKRFCDGIVNVDIEFNTKANAMYLVKLKQLEETLVGESESTKMVRRKQLLTECARSAGKPTREELLKKWQFPAEELSAQIYAIEVALEDLGNMSTEEALKKKIASYDETLADEMVEDSDVKKKKDRVEKRLLKRRSKTEKLLQTALIFLENLEKKGIPPNEVLSSRADEVFQNFVSQSSDNRQLYNAIKAEMERPTLQQLDEWETAIVPMCNFVACVKDDAKATQQQVAKAQSFISDLNDIDRYIVSMGDTGETNCLPMSLLHEILNQWEQGHRQQVQQNVANLLKQLRRQEAAVGLVRAIELGNLGTDVKAAPKPATEASDVRTHGEGSAKPAVTKNTVPQAPREAAAKSSTIAGTNLSEDFLRNLDITTLKLRPNTSEMFQYENGMTEHGPLVATRLSTTGNAAHNRYCVNAGLDEPGWEYHKVFRGSDLGRGGAEKLADQKIVEFDLRQRLKDIKGDHPITKVGPVVIMPHAKGYVPRGTKERRPDAYIFVHYRGIPEPELLTRTQHKQLEGKRGMVKFEEHEKIFLEHQIKFEAAKIQKRHPKTGNPLTAKDRKKTPWLFPENDQSVPDTSGDVNNEVKVIEEVIVEAADEDRM</sequence>
<evidence type="ECO:0000313" key="3">
    <source>
        <dbReference type="Proteomes" id="UP000758155"/>
    </source>
</evidence>
<feature type="compositionally biased region" description="Basic and acidic residues" evidence="1">
    <location>
        <begin position="30"/>
        <end position="40"/>
    </location>
</feature>
<dbReference type="OrthoDB" id="3800332at2759"/>
<feature type="compositionally biased region" description="Polar residues" evidence="1">
    <location>
        <begin position="1"/>
        <end position="23"/>
    </location>
</feature>
<comment type="caution">
    <text evidence="2">The sequence shown here is derived from an EMBL/GenBank/DDBJ whole genome shotgun (WGS) entry which is preliminary data.</text>
</comment>
<feature type="compositionally biased region" description="Low complexity" evidence="1">
    <location>
        <begin position="86"/>
        <end position="95"/>
    </location>
</feature>
<keyword evidence="3" id="KW-1185">Reference proteome</keyword>
<name>A0A9P4WG81_9PLEO</name>
<proteinExistence type="predicted"/>
<feature type="compositionally biased region" description="Basic and acidic residues" evidence="1">
    <location>
        <begin position="139"/>
        <end position="152"/>
    </location>
</feature>
<accession>A0A9P4WG81</accession>